<protein>
    <recommendedName>
        <fullName evidence="4 5">Large ribosomal subunit protein uL4</fullName>
    </recommendedName>
</protein>
<dbReference type="EMBL" id="AP025592">
    <property type="protein sequence ID" value="BDG07498.1"/>
    <property type="molecule type" value="Genomic_DNA"/>
</dbReference>
<dbReference type="SUPFAM" id="SSF52166">
    <property type="entry name" value="Ribosomal protein L4"/>
    <property type="match status" value="1"/>
</dbReference>
<dbReference type="Gene3D" id="3.40.1370.10">
    <property type="match status" value="1"/>
</dbReference>
<feature type="compositionally biased region" description="Basic residues" evidence="6">
    <location>
        <begin position="63"/>
        <end position="72"/>
    </location>
</feature>
<evidence type="ECO:0000256" key="1">
    <source>
        <dbReference type="ARBA" id="ARBA00010528"/>
    </source>
</evidence>
<dbReference type="InterPro" id="IPR023574">
    <property type="entry name" value="Ribosomal_uL4_dom_sf"/>
</dbReference>
<dbReference type="RefSeq" id="WP_248344266.1">
    <property type="nucleotide sequence ID" value="NZ_AP025592.1"/>
</dbReference>
<dbReference type="InterPro" id="IPR013005">
    <property type="entry name" value="Ribosomal_uL4-like"/>
</dbReference>
<dbReference type="NCBIfam" id="TIGR03953">
    <property type="entry name" value="rplD_bact"/>
    <property type="match status" value="1"/>
</dbReference>
<keyword evidence="5" id="KW-0694">RNA-binding</keyword>
<accession>A0ABM7X6Q1</accession>
<comment type="subunit">
    <text evidence="5">Part of the 50S ribosomal subunit.</text>
</comment>
<name>A0ABM7X6Q1_9BACT</name>
<reference evidence="8" key="1">
    <citation type="journal article" date="2022" name="Int. J. Syst. Evol. Microbiol.">
        <title>Anaeromyxobacter oryzae sp. nov., Anaeromyxobacter diazotrophicus sp. nov. and Anaeromyxobacter paludicola sp. nov., isolated from paddy soils.</title>
        <authorList>
            <person name="Itoh H."/>
            <person name="Xu Z."/>
            <person name="Mise K."/>
            <person name="Masuda Y."/>
            <person name="Ushijima N."/>
            <person name="Hayakawa C."/>
            <person name="Shiratori Y."/>
            <person name="Senoo K."/>
        </authorList>
    </citation>
    <scope>NUCLEOTIDE SEQUENCE [LARGE SCALE GENOMIC DNA]</scope>
    <source>
        <strain evidence="8">Red630</strain>
    </source>
</reference>
<evidence type="ECO:0000256" key="3">
    <source>
        <dbReference type="ARBA" id="ARBA00023274"/>
    </source>
</evidence>
<dbReference type="Proteomes" id="UP001162734">
    <property type="component" value="Chromosome"/>
</dbReference>
<evidence type="ECO:0000256" key="2">
    <source>
        <dbReference type="ARBA" id="ARBA00022980"/>
    </source>
</evidence>
<keyword evidence="5" id="KW-0699">rRNA-binding</keyword>
<comment type="function">
    <text evidence="5">Forms part of the polypeptide exit tunnel.</text>
</comment>
<evidence type="ECO:0000256" key="6">
    <source>
        <dbReference type="SAM" id="MobiDB-lite"/>
    </source>
</evidence>
<dbReference type="InterPro" id="IPR002136">
    <property type="entry name" value="Ribosomal_uL4"/>
</dbReference>
<evidence type="ECO:0000313" key="7">
    <source>
        <dbReference type="EMBL" id="BDG07498.1"/>
    </source>
</evidence>
<sequence>MAKFDVYDLEKKKVGELDLADQVFAGEVNEHLFYEVVKAKLASDRSGTHAVKNRSLVSGGGKKPWKQKHTGRARQGSTRASQWVGGGKAMGPKPRDYSYDVPRKVRQAALRSALALKSRDQQLIIVEKWSPEAPKAKAAAQVLAALGAKKALVVDAAANEALAKSVRNLAGADFLAAEGLNVYDILNHEALVLTAETAKKLEASLS</sequence>
<dbReference type="PANTHER" id="PTHR10746:SF6">
    <property type="entry name" value="LARGE RIBOSOMAL SUBUNIT PROTEIN UL4M"/>
    <property type="match status" value="1"/>
</dbReference>
<gene>
    <name evidence="5 7" type="primary">rplD</name>
    <name evidence="7" type="ORF">AMPC_06110</name>
</gene>
<dbReference type="GO" id="GO:0005840">
    <property type="term" value="C:ribosome"/>
    <property type="evidence" value="ECO:0007669"/>
    <property type="project" value="UniProtKB-KW"/>
</dbReference>
<dbReference type="HAMAP" id="MF_01328_B">
    <property type="entry name" value="Ribosomal_uL4_B"/>
    <property type="match status" value="1"/>
</dbReference>
<evidence type="ECO:0000256" key="4">
    <source>
        <dbReference type="ARBA" id="ARBA00035244"/>
    </source>
</evidence>
<comment type="function">
    <text evidence="5">One of the primary rRNA binding proteins, this protein initially binds near the 5'-end of the 23S rRNA. It is important during the early stages of 50S assembly. It makes multiple contacts with different domains of the 23S rRNA in the assembled 50S subunit and ribosome.</text>
</comment>
<evidence type="ECO:0000313" key="8">
    <source>
        <dbReference type="Proteomes" id="UP001162734"/>
    </source>
</evidence>
<keyword evidence="2 5" id="KW-0689">Ribosomal protein</keyword>
<dbReference type="PANTHER" id="PTHR10746">
    <property type="entry name" value="50S RIBOSOMAL PROTEIN L4"/>
    <property type="match status" value="1"/>
</dbReference>
<keyword evidence="8" id="KW-1185">Reference proteome</keyword>
<organism evidence="7 8">
    <name type="scientific">Anaeromyxobacter paludicola</name>
    <dbReference type="NCBI Taxonomy" id="2918171"/>
    <lineage>
        <taxon>Bacteria</taxon>
        <taxon>Pseudomonadati</taxon>
        <taxon>Myxococcota</taxon>
        <taxon>Myxococcia</taxon>
        <taxon>Myxococcales</taxon>
        <taxon>Cystobacterineae</taxon>
        <taxon>Anaeromyxobacteraceae</taxon>
        <taxon>Anaeromyxobacter</taxon>
    </lineage>
</organism>
<comment type="similarity">
    <text evidence="1 5">Belongs to the universal ribosomal protein uL4 family.</text>
</comment>
<proteinExistence type="inferred from homology"/>
<evidence type="ECO:0000256" key="5">
    <source>
        <dbReference type="HAMAP-Rule" id="MF_01328"/>
    </source>
</evidence>
<feature type="region of interest" description="Disordered" evidence="6">
    <location>
        <begin position="48"/>
        <end position="98"/>
    </location>
</feature>
<keyword evidence="3 5" id="KW-0687">Ribonucleoprotein</keyword>
<dbReference type="Pfam" id="PF00573">
    <property type="entry name" value="Ribosomal_L4"/>
    <property type="match status" value="1"/>
</dbReference>